<dbReference type="AlphaFoldDB" id="A0A5D2KGD1"/>
<reference evidence="2 3" key="1">
    <citation type="submission" date="2019-07" db="EMBL/GenBank/DDBJ databases">
        <title>WGS assembly of Gossypium tomentosum.</title>
        <authorList>
            <person name="Chen Z.J."/>
            <person name="Sreedasyam A."/>
            <person name="Ando A."/>
            <person name="Song Q."/>
            <person name="De L."/>
            <person name="Hulse-Kemp A."/>
            <person name="Ding M."/>
            <person name="Ye W."/>
            <person name="Kirkbride R."/>
            <person name="Jenkins J."/>
            <person name="Plott C."/>
            <person name="Lovell J."/>
            <person name="Lin Y.-M."/>
            <person name="Vaughn R."/>
            <person name="Liu B."/>
            <person name="Li W."/>
            <person name="Simpson S."/>
            <person name="Scheffler B."/>
            <person name="Saski C."/>
            <person name="Grover C."/>
            <person name="Hu G."/>
            <person name="Conover J."/>
            <person name="Carlson J."/>
            <person name="Shu S."/>
            <person name="Boston L."/>
            <person name="Williams M."/>
            <person name="Peterson D."/>
            <person name="Mcgee K."/>
            <person name="Jones D."/>
            <person name="Wendel J."/>
            <person name="Stelly D."/>
            <person name="Grimwood J."/>
            <person name="Schmutz J."/>
        </authorList>
    </citation>
    <scope>NUCLEOTIDE SEQUENCE [LARGE SCALE GENOMIC DNA]</scope>
    <source>
        <strain evidence="2">7179.01</strain>
    </source>
</reference>
<accession>A0A5D2KGD1</accession>
<keyword evidence="3" id="KW-1185">Reference proteome</keyword>
<protein>
    <submittedName>
        <fullName evidence="2">Uncharacterized protein</fullName>
    </submittedName>
</protein>
<name>A0A5D2KGD1_GOSTO</name>
<feature type="transmembrane region" description="Helical" evidence="1">
    <location>
        <begin position="15"/>
        <end position="36"/>
    </location>
</feature>
<gene>
    <name evidence="2" type="ORF">ES332_D06G085400v1</name>
</gene>
<organism evidence="2 3">
    <name type="scientific">Gossypium tomentosum</name>
    <name type="common">Hawaiian cotton</name>
    <name type="synonym">Gossypium sandvicense</name>
    <dbReference type="NCBI Taxonomy" id="34277"/>
    <lineage>
        <taxon>Eukaryota</taxon>
        <taxon>Viridiplantae</taxon>
        <taxon>Streptophyta</taxon>
        <taxon>Embryophyta</taxon>
        <taxon>Tracheophyta</taxon>
        <taxon>Spermatophyta</taxon>
        <taxon>Magnoliopsida</taxon>
        <taxon>eudicotyledons</taxon>
        <taxon>Gunneridae</taxon>
        <taxon>Pentapetalae</taxon>
        <taxon>rosids</taxon>
        <taxon>malvids</taxon>
        <taxon>Malvales</taxon>
        <taxon>Malvaceae</taxon>
        <taxon>Malvoideae</taxon>
        <taxon>Gossypium</taxon>
    </lineage>
</organism>
<proteinExistence type="predicted"/>
<evidence type="ECO:0000256" key="1">
    <source>
        <dbReference type="SAM" id="Phobius"/>
    </source>
</evidence>
<dbReference type="Proteomes" id="UP000322667">
    <property type="component" value="Chromosome D06"/>
</dbReference>
<keyword evidence="1" id="KW-1133">Transmembrane helix</keyword>
<keyword evidence="1" id="KW-0472">Membrane</keyword>
<evidence type="ECO:0000313" key="3">
    <source>
        <dbReference type="Proteomes" id="UP000322667"/>
    </source>
</evidence>
<dbReference type="EMBL" id="CM017628">
    <property type="protein sequence ID" value="TYH65874.1"/>
    <property type="molecule type" value="Genomic_DNA"/>
</dbReference>
<evidence type="ECO:0000313" key="2">
    <source>
        <dbReference type="EMBL" id="TYH65874.1"/>
    </source>
</evidence>
<keyword evidence="1" id="KW-0812">Transmembrane</keyword>
<sequence length="78" mass="9258">MRNYAYFWVKRNTVIHIYMISTFSGVGLSWCLIKMYGSSKKNRKRKNQVVREETHTYVISYPTWGASLHMVCETLFLS</sequence>